<proteinExistence type="inferred from homology"/>
<dbReference type="InterPro" id="IPR053818">
    <property type="entry name" value="CATSPERE_NTD1"/>
</dbReference>
<evidence type="ECO:0000256" key="2">
    <source>
        <dbReference type="ARBA" id="ARBA00022729"/>
    </source>
</evidence>
<dbReference type="PANTHER" id="PTHR33722">
    <property type="entry name" value="CATION CHANNEL SPERM-ASSOCIATED PROTEIN SUBUNIT DELTA-RELATED"/>
    <property type="match status" value="1"/>
</dbReference>
<dbReference type="Proteomes" id="UP000085678">
    <property type="component" value="Unplaced"/>
</dbReference>
<keyword evidence="6" id="KW-1185">Reference proteome</keyword>
<reference evidence="7" key="1">
    <citation type="submission" date="2025-08" db="UniProtKB">
        <authorList>
            <consortium name="RefSeq"/>
        </authorList>
    </citation>
    <scope>IDENTIFICATION</scope>
    <source>
        <tissue evidence="7">Gonads</tissue>
    </source>
</reference>
<protein>
    <submittedName>
        <fullName evidence="7">Cation channel sperm-associated protein subunit epsilon</fullName>
    </submittedName>
</protein>
<dbReference type="GO" id="GO:0036128">
    <property type="term" value="C:CatSper complex"/>
    <property type="evidence" value="ECO:0007669"/>
    <property type="project" value="InterPro"/>
</dbReference>
<dbReference type="AlphaFoldDB" id="A0A1S3H959"/>
<evidence type="ECO:0000313" key="6">
    <source>
        <dbReference type="Proteomes" id="UP000085678"/>
    </source>
</evidence>
<organism evidence="6 7">
    <name type="scientific">Lingula anatina</name>
    <name type="common">Brachiopod</name>
    <name type="synonym">Lingula unguis</name>
    <dbReference type="NCBI Taxonomy" id="7574"/>
    <lineage>
        <taxon>Eukaryota</taxon>
        <taxon>Metazoa</taxon>
        <taxon>Spiralia</taxon>
        <taxon>Lophotrochozoa</taxon>
        <taxon>Brachiopoda</taxon>
        <taxon>Linguliformea</taxon>
        <taxon>Lingulata</taxon>
        <taxon>Lingulida</taxon>
        <taxon>Linguloidea</taxon>
        <taxon>Lingulidae</taxon>
        <taxon>Lingula</taxon>
    </lineage>
</organism>
<feature type="signal peptide" evidence="4">
    <location>
        <begin position="1"/>
        <end position="18"/>
    </location>
</feature>
<dbReference type="GO" id="GO:0030317">
    <property type="term" value="P:flagellated sperm motility"/>
    <property type="evidence" value="ECO:0007669"/>
    <property type="project" value="TreeGrafter"/>
</dbReference>
<name>A0A1S3H959_LINAN</name>
<dbReference type="KEGG" id="lak:106152818"/>
<gene>
    <name evidence="7" type="primary">LOC106152818</name>
</gene>
<evidence type="ECO:0000256" key="1">
    <source>
        <dbReference type="ARBA" id="ARBA00010246"/>
    </source>
</evidence>
<dbReference type="InParanoid" id="A0A1S3H959"/>
<evidence type="ECO:0000313" key="7">
    <source>
        <dbReference type="RefSeq" id="XP_013382011.1"/>
    </source>
</evidence>
<dbReference type="GO" id="GO:0097228">
    <property type="term" value="C:sperm principal piece"/>
    <property type="evidence" value="ECO:0007669"/>
    <property type="project" value="TreeGrafter"/>
</dbReference>
<keyword evidence="3" id="KW-0325">Glycoprotein</keyword>
<dbReference type="Pfam" id="PF22841">
    <property type="entry name" value="CATSPERE_NTD1"/>
    <property type="match status" value="1"/>
</dbReference>
<dbReference type="GeneID" id="106152818"/>
<dbReference type="InterPro" id="IPR028751">
    <property type="entry name" value="CATSPERD/E"/>
</dbReference>
<feature type="chain" id="PRO_5010373479" evidence="4">
    <location>
        <begin position="19"/>
        <end position="118"/>
    </location>
</feature>
<comment type="similarity">
    <text evidence="1">Belongs to the CATSPERD family.</text>
</comment>
<dbReference type="GO" id="GO:0048240">
    <property type="term" value="P:sperm capacitation"/>
    <property type="evidence" value="ECO:0007669"/>
    <property type="project" value="TreeGrafter"/>
</dbReference>
<dbReference type="RefSeq" id="XP_013382011.1">
    <property type="nucleotide sequence ID" value="XM_013526557.1"/>
</dbReference>
<evidence type="ECO:0000259" key="5">
    <source>
        <dbReference type="Pfam" id="PF22841"/>
    </source>
</evidence>
<evidence type="ECO:0000256" key="3">
    <source>
        <dbReference type="ARBA" id="ARBA00023180"/>
    </source>
</evidence>
<keyword evidence="2 4" id="KW-0732">Signal</keyword>
<feature type="domain" description="CATSPERE first N-terminal" evidence="5">
    <location>
        <begin position="16"/>
        <end position="101"/>
    </location>
</feature>
<sequence length="118" mass="13749">MTFIRWVIFCLLIFTKKSRETWRYGNEIGQSELFNTRNPIKLEYLVEQDGVEIEWHINGNCVVSNKSSQVASLTCSKPGQYKVDLKLNGSSTEEAGRYINVQAYHACYRWYLVKSDNQ</sequence>
<evidence type="ECO:0000256" key="4">
    <source>
        <dbReference type="SAM" id="SignalP"/>
    </source>
</evidence>
<accession>A0A1S3H959</accession>
<dbReference type="PANTHER" id="PTHR33722:SF1">
    <property type="entry name" value="CATION CHANNEL SPERM-ASSOCIATED AUXILIARY SUBUNIT DELTA"/>
    <property type="match status" value="1"/>
</dbReference>